<dbReference type="PATRIC" id="fig|1411148.3.peg.2014"/>
<evidence type="ECO:0000313" key="2">
    <source>
        <dbReference type="Proteomes" id="UP000018837"/>
    </source>
</evidence>
<organism evidence="1 2">
    <name type="scientific">Tannerella sp. oral taxon BU063 isolate Cell 2</name>
    <dbReference type="NCBI Taxonomy" id="1411148"/>
    <lineage>
        <taxon>Bacteria</taxon>
        <taxon>Pseudomonadati</taxon>
        <taxon>Bacteroidota</taxon>
        <taxon>Bacteroidia</taxon>
        <taxon>Bacteroidales</taxon>
        <taxon>Tannerellaceae</taxon>
        <taxon>Tannerella</taxon>
    </lineage>
</organism>
<evidence type="ECO:0000313" key="1">
    <source>
        <dbReference type="EMBL" id="ETK01050.1"/>
    </source>
</evidence>
<gene>
    <name evidence="1" type="ORF">N425_12185</name>
</gene>
<dbReference type="EMBL" id="AYUF01000492">
    <property type="protein sequence ID" value="ETK01050.1"/>
    <property type="molecule type" value="Genomic_DNA"/>
</dbReference>
<dbReference type="AlphaFoldDB" id="W2C1K2"/>
<proteinExistence type="predicted"/>
<accession>W2C1K2</accession>
<sequence length="70" mass="8018">METTTHDGITIKMMLPEASDLHLLRELAARMGWVIEREKRTGLDEAIDDIKAGRVHKAKDVDDLMEQLMK</sequence>
<comment type="caution">
    <text evidence="1">The sequence shown here is derived from an EMBL/GenBank/DDBJ whole genome shotgun (WGS) entry which is preliminary data.</text>
</comment>
<reference evidence="1 2" key="1">
    <citation type="submission" date="2013-11" db="EMBL/GenBank/DDBJ databases">
        <title>Single cell genomics of uncultured Tannerella BU063 (oral taxon 286).</title>
        <authorList>
            <person name="Beall C.J."/>
            <person name="Campbell A.G."/>
            <person name="Griffen A.L."/>
            <person name="Podar M."/>
            <person name="Leys E.J."/>
        </authorList>
    </citation>
    <scope>NUCLEOTIDE SEQUENCE [LARGE SCALE GENOMIC DNA]</scope>
    <source>
        <strain evidence="1">Cell 2</strain>
    </source>
</reference>
<protein>
    <submittedName>
        <fullName evidence="1">Uncharacterized protein</fullName>
    </submittedName>
</protein>
<name>W2C1K2_9BACT</name>
<dbReference type="Proteomes" id="UP000018837">
    <property type="component" value="Unassembled WGS sequence"/>
</dbReference>